<dbReference type="RefSeq" id="WP_188584921.1">
    <property type="nucleotide sequence ID" value="NZ_BMGC01000002.1"/>
</dbReference>
<proteinExistence type="predicted"/>
<protein>
    <recommendedName>
        <fullName evidence="5">Cell division protein FtsL</fullName>
    </recommendedName>
</protein>
<dbReference type="EMBL" id="BMGC01000002">
    <property type="protein sequence ID" value="GGB19228.1"/>
    <property type="molecule type" value="Genomic_DNA"/>
</dbReference>
<evidence type="ECO:0008006" key="5">
    <source>
        <dbReference type="Google" id="ProtNLM"/>
    </source>
</evidence>
<reference evidence="3" key="1">
    <citation type="journal article" date="2014" name="Int. J. Syst. Evol. Microbiol.">
        <title>Complete genome sequence of Corynebacterium casei LMG S-19264T (=DSM 44701T), isolated from a smear-ripened cheese.</title>
        <authorList>
            <consortium name="US DOE Joint Genome Institute (JGI-PGF)"/>
            <person name="Walter F."/>
            <person name="Albersmeier A."/>
            <person name="Kalinowski J."/>
            <person name="Ruckert C."/>
        </authorList>
    </citation>
    <scope>NUCLEOTIDE SEQUENCE</scope>
    <source>
        <strain evidence="3">CGMCC 1.12827</strain>
    </source>
</reference>
<feature type="compositionally biased region" description="Low complexity" evidence="1">
    <location>
        <begin position="19"/>
        <end position="32"/>
    </location>
</feature>
<keyword evidence="2" id="KW-1133">Transmembrane helix</keyword>
<keyword evidence="2" id="KW-0812">Transmembrane</keyword>
<feature type="compositionally biased region" description="Low complexity" evidence="1">
    <location>
        <begin position="42"/>
        <end position="63"/>
    </location>
</feature>
<name>A0A916SVM9_9ACTN</name>
<dbReference type="Proteomes" id="UP000621454">
    <property type="component" value="Unassembled WGS sequence"/>
</dbReference>
<evidence type="ECO:0000256" key="1">
    <source>
        <dbReference type="SAM" id="MobiDB-lite"/>
    </source>
</evidence>
<feature type="compositionally biased region" description="Low complexity" evidence="1">
    <location>
        <begin position="253"/>
        <end position="303"/>
    </location>
</feature>
<feature type="region of interest" description="Disordered" evidence="1">
    <location>
        <begin position="190"/>
        <end position="321"/>
    </location>
</feature>
<keyword evidence="2" id="KW-0472">Membrane</keyword>
<feature type="region of interest" description="Disordered" evidence="1">
    <location>
        <begin position="1"/>
        <end position="75"/>
    </location>
</feature>
<evidence type="ECO:0000313" key="3">
    <source>
        <dbReference type="EMBL" id="GGB19228.1"/>
    </source>
</evidence>
<sequence>MSVIDVATKDETARRPGEGSRSGTPRSSSRGSALRDAPGRNASGRAGSTRSTSSRTRSESASRALERRRRRLAAQSTTTIIRDEVSVPTRESLAARIRRVPFVVVVIGIIMVALAATLWLTTRSAQDAYLLGAARDQNQRLVDHRDALKKEYESGDSAPELADKATKLGMIPASAVPRIIVGTDGRSRVSGDVVAQQGKPEPSLNAPHSGGAAADTPQQGRTPHAAGEQAATSNQLGAGDNLSGAAATTNVLPQSGAAPTAPSPTPNSATAPAQAAQPQDGAPRSGASESPAPQASSAPGTSPNPLAPGTATPGSNSEVLR</sequence>
<feature type="compositionally biased region" description="Polar residues" evidence="1">
    <location>
        <begin position="312"/>
        <end position="321"/>
    </location>
</feature>
<evidence type="ECO:0000256" key="2">
    <source>
        <dbReference type="SAM" id="Phobius"/>
    </source>
</evidence>
<organism evidence="3 4">
    <name type="scientific">Gordonia jinhuaensis</name>
    <dbReference type="NCBI Taxonomy" id="1517702"/>
    <lineage>
        <taxon>Bacteria</taxon>
        <taxon>Bacillati</taxon>
        <taxon>Actinomycetota</taxon>
        <taxon>Actinomycetes</taxon>
        <taxon>Mycobacteriales</taxon>
        <taxon>Gordoniaceae</taxon>
        <taxon>Gordonia</taxon>
    </lineage>
</organism>
<gene>
    <name evidence="3" type="ORF">GCM10011489_04170</name>
</gene>
<feature type="transmembrane region" description="Helical" evidence="2">
    <location>
        <begin position="100"/>
        <end position="120"/>
    </location>
</feature>
<comment type="caution">
    <text evidence="3">The sequence shown here is derived from an EMBL/GenBank/DDBJ whole genome shotgun (WGS) entry which is preliminary data.</text>
</comment>
<reference evidence="3" key="2">
    <citation type="submission" date="2020-09" db="EMBL/GenBank/DDBJ databases">
        <authorList>
            <person name="Sun Q."/>
            <person name="Zhou Y."/>
        </authorList>
    </citation>
    <scope>NUCLEOTIDE SEQUENCE</scope>
    <source>
        <strain evidence="3">CGMCC 1.12827</strain>
    </source>
</reference>
<evidence type="ECO:0000313" key="4">
    <source>
        <dbReference type="Proteomes" id="UP000621454"/>
    </source>
</evidence>
<keyword evidence="4" id="KW-1185">Reference proteome</keyword>
<accession>A0A916SVM9</accession>
<feature type="compositionally biased region" description="Basic and acidic residues" evidence="1">
    <location>
        <begin position="7"/>
        <end position="18"/>
    </location>
</feature>
<dbReference type="AlphaFoldDB" id="A0A916SVM9"/>